<comment type="similarity">
    <text evidence="2">Belongs to the nucleobase:cation symporter-2 (NCS2) (TC 2.A.40) family. Azg-like subfamily.</text>
</comment>
<feature type="transmembrane region" description="Helical" evidence="7">
    <location>
        <begin position="21"/>
        <end position="42"/>
    </location>
</feature>
<keyword evidence="3" id="KW-0813">Transport</keyword>
<keyword evidence="9" id="KW-1185">Reference proteome</keyword>
<dbReference type="RefSeq" id="WP_209851812.1">
    <property type="nucleotide sequence ID" value="NZ_CBCRVE010000010.1"/>
</dbReference>
<keyword evidence="6 7" id="KW-0472">Membrane</keyword>
<proteinExistence type="inferred from homology"/>
<feature type="transmembrane region" description="Helical" evidence="7">
    <location>
        <begin position="77"/>
        <end position="97"/>
    </location>
</feature>
<feature type="transmembrane region" description="Helical" evidence="7">
    <location>
        <begin position="171"/>
        <end position="190"/>
    </location>
</feature>
<name>A0ABS4H6E3_9BACL</name>
<gene>
    <name evidence="8" type="ORF">J2Z20_002968</name>
</gene>
<evidence type="ECO:0000256" key="6">
    <source>
        <dbReference type="ARBA" id="ARBA00023136"/>
    </source>
</evidence>
<keyword evidence="4 7" id="KW-0812">Transmembrane</keyword>
<evidence type="ECO:0000313" key="9">
    <source>
        <dbReference type="Proteomes" id="UP001519273"/>
    </source>
</evidence>
<sequence length="432" mass="45506">MYRLLDRLFGLGVNRSTVRKELLAGAISYFTIVYIVAINSTILADAGIPVEAGIIATILASFAGCLIMGFGANVPILLVPGMGINALFAYTLVHSMGLTWQEALAAVAVSGVLFAIVAFTSLSDMLIRAIPNSLKEAITVGIGLFLTFIGLQKGGIVVASERTFVTLGDIGSPEVLLTLATLLITLLLFIRNVPGGFLISVLLGTLLAGIFGQLHADNAGVSHFSIASYTHVFGHLSFGNMTSVTFWIAGFSMALVMVFESIGLIHGHLQMANQPAKFSRAMRASSISVITSGLFGTSPTVPAVESAAGITAGGKTGLTVVTTGILFLASLMFIPWIKLIPGSAIAPILIIIGGLMIQSVKNIDLQDFSEGFPAFLVIALIPLTYSIVDGMAFGFIVYPFMKIVLGRAKEVSIPLYCIAALFLMNFILHALG</sequence>
<keyword evidence="5 7" id="KW-1133">Transmembrane helix</keyword>
<dbReference type="Proteomes" id="UP001519273">
    <property type="component" value="Unassembled WGS sequence"/>
</dbReference>
<reference evidence="8 9" key="1">
    <citation type="submission" date="2021-03" db="EMBL/GenBank/DDBJ databases">
        <title>Genomic Encyclopedia of Type Strains, Phase IV (KMG-IV): sequencing the most valuable type-strain genomes for metagenomic binning, comparative biology and taxonomic classification.</title>
        <authorList>
            <person name="Goeker M."/>
        </authorList>
    </citation>
    <scope>NUCLEOTIDE SEQUENCE [LARGE SCALE GENOMIC DNA]</scope>
    <source>
        <strain evidence="8 9">DSM 23491</strain>
    </source>
</reference>
<feature type="transmembrane region" description="Helical" evidence="7">
    <location>
        <begin position="134"/>
        <end position="151"/>
    </location>
</feature>
<dbReference type="PANTHER" id="PTHR43337:SF2">
    <property type="entry name" value="XANTHINE_URACIL PERMEASE"/>
    <property type="match status" value="1"/>
</dbReference>
<comment type="subcellular location">
    <subcellularLocation>
        <location evidence="1">Membrane</location>
        <topology evidence="1">Multi-pass membrane protein</topology>
    </subcellularLocation>
</comment>
<evidence type="ECO:0000256" key="1">
    <source>
        <dbReference type="ARBA" id="ARBA00004141"/>
    </source>
</evidence>
<comment type="caution">
    <text evidence="8">The sequence shown here is derived from an EMBL/GenBank/DDBJ whole genome shotgun (WGS) entry which is preliminary data.</text>
</comment>
<dbReference type="PANTHER" id="PTHR43337">
    <property type="entry name" value="XANTHINE/URACIL PERMEASE C887.17-RELATED"/>
    <property type="match status" value="1"/>
</dbReference>
<feature type="transmembrane region" description="Helical" evidence="7">
    <location>
        <begin position="48"/>
        <end position="70"/>
    </location>
</feature>
<evidence type="ECO:0000256" key="5">
    <source>
        <dbReference type="ARBA" id="ARBA00022989"/>
    </source>
</evidence>
<evidence type="ECO:0000256" key="3">
    <source>
        <dbReference type="ARBA" id="ARBA00022448"/>
    </source>
</evidence>
<feature type="transmembrane region" description="Helical" evidence="7">
    <location>
        <begin position="103"/>
        <end position="122"/>
    </location>
</feature>
<dbReference type="Pfam" id="PF00860">
    <property type="entry name" value="Xan_ur_permease"/>
    <property type="match status" value="1"/>
</dbReference>
<evidence type="ECO:0000256" key="2">
    <source>
        <dbReference type="ARBA" id="ARBA00005697"/>
    </source>
</evidence>
<dbReference type="InterPro" id="IPR006043">
    <property type="entry name" value="NCS2"/>
</dbReference>
<dbReference type="EMBL" id="JAGGKP010000009">
    <property type="protein sequence ID" value="MBP1938051.1"/>
    <property type="molecule type" value="Genomic_DNA"/>
</dbReference>
<evidence type="ECO:0000256" key="4">
    <source>
        <dbReference type="ARBA" id="ARBA00022692"/>
    </source>
</evidence>
<feature type="transmembrane region" description="Helical" evidence="7">
    <location>
        <begin position="344"/>
        <end position="360"/>
    </location>
</feature>
<evidence type="ECO:0000313" key="8">
    <source>
        <dbReference type="EMBL" id="MBP1938051.1"/>
    </source>
</evidence>
<feature type="transmembrane region" description="Helical" evidence="7">
    <location>
        <begin position="286"/>
        <end position="304"/>
    </location>
</feature>
<feature type="transmembrane region" description="Helical" evidence="7">
    <location>
        <begin position="413"/>
        <end position="431"/>
    </location>
</feature>
<protein>
    <submittedName>
        <fullName evidence="8">AGZA family xanthine/uracil permease-like MFS transporter</fullName>
    </submittedName>
</protein>
<accession>A0ABS4H6E3</accession>
<dbReference type="InterPro" id="IPR045018">
    <property type="entry name" value="Azg-like"/>
</dbReference>
<organism evidence="8 9">
    <name type="scientific">Paenibacillus sediminis</name>
    <dbReference type="NCBI Taxonomy" id="664909"/>
    <lineage>
        <taxon>Bacteria</taxon>
        <taxon>Bacillati</taxon>
        <taxon>Bacillota</taxon>
        <taxon>Bacilli</taxon>
        <taxon>Bacillales</taxon>
        <taxon>Paenibacillaceae</taxon>
        <taxon>Paenibacillus</taxon>
    </lineage>
</organism>
<feature type="transmembrane region" description="Helical" evidence="7">
    <location>
        <begin position="372"/>
        <end position="401"/>
    </location>
</feature>
<feature type="transmembrane region" description="Helical" evidence="7">
    <location>
        <begin position="316"/>
        <end position="337"/>
    </location>
</feature>
<evidence type="ECO:0000256" key="7">
    <source>
        <dbReference type="SAM" id="Phobius"/>
    </source>
</evidence>
<feature type="transmembrane region" description="Helical" evidence="7">
    <location>
        <begin position="244"/>
        <end position="265"/>
    </location>
</feature>
<feature type="transmembrane region" description="Helical" evidence="7">
    <location>
        <begin position="197"/>
        <end position="216"/>
    </location>
</feature>